<gene>
    <name evidence="1" type="ORF">B9T62_18950</name>
</gene>
<reference evidence="1 2" key="1">
    <citation type="submission" date="2017-06" db="EMBL/GenBank/DDBJ databases">
        <title>Complete genome sequence of Paenibacillus donghaensis KCTC 13049T isolated from East Sea sediment, South Korea.</title>
        <authorList>
            <person name="Jung B.K."/>
            <person name="Hong S.-J."/>
            <person name="Shin J.-H."/>
        </authorList>
    </citation>
    <scope>NUCLEOTIDE SEQUENCE [LARGE SCALE GENOMIC DNA]</scope>
    <source>
        <strain evidence="1 2">KCTC 13049</strain>
    </source>
</reference>
<keyword evidence="2" id="KW-1185">Reference proteome</keyword>
<dbReference type="OrthoDB" id="2603915at2"/>
<name>A0A2Z2KAZ4_9BACL</name>
<dbReference type="KEGG" id="pdh:B9T62_18950"/>
<organism evidence="1 2">
    <name type="scientific">Paenibacillus donghaensis</name>
    <dbReference type="NCBI Taxonomy" id="414771"/>
    <lineage>
        <taxon>Bacteria</taxon>
        <taxon>Bacillati</taxon>
        <taxon>Bacillota</taxon>
        <taxon>Bacilli</taxon>
        <taxon>Bacillales</taxon>
        <taxon>Paenibacillaceae</taxon>
        <taxon>Paenibacillus</taxon>
    </lineage>
</organism>
<evidence type="ECO:0000313" key="2">
    <source>
        <dbReference type="Proteomes" id="UP000249890"/>
    </source>
</evidence>
<evidence type="ECO:0000313" key="1">
    <source>
        <dbReference type="EMBL" id="ASA22687.1"/>
    </source>
</evidence>
<dbReference type="RefSeq" id="WP_087916685.1">
    <property type="nucleotide sequence ID" value="NZ_CP021780.1"/>
</dbReference>
<accession>A0A2Z2KAZ4</accession>
<proteinExistence type="predicted"/>
<protein>
    <submittedName>
        <fullName evidence="1">Uncharacterized protein</fullName>
    </submittedName>
</protein>
<dbReference type="Proteomes" id="UP000249890">
    <property type="component" value="Chromosome"/>
</dbReference>
<dbReference type="AlphaFoldDB" id="A0A2Z2KAZ4"/>
<dbReference type="EMBL" id="CP021780">
    <property type="protein sequence ID" value="ASA22687.1"/>
    <property type="molecule type" value="Genomic_DNA"/>
</dbReference>
<sequence length="312" mass="35765">MSLQPTYGKFEIKGIITGLSNTKAYTDGQTENGQWNRLQFGVRVSSNAFVYVEMMGNKSDKIKMFKVDPMTKRYDKNNHIMVNWNEKYSHKYKSYKYFQPVKINLNGLDREDIKLIAYDATEHLRDNLKDGSSVLIKGSLRFNEYKGETQESFIITEIYSIDEASLLNESYFTQEIVFMDIKKVISSKYNVNTKLIIRNSDGFDIIPYKFVINIKDKSSVALVEYFQSNIQVGSTLKIHGNIRNYVPMTLSDDGYEVIAGSSIKELEIVGGNLSSLVQGRYKPEELESDVIHGSPFDDIKETKVDKVNKFGF</sequence>